<dbReference type="GO" id="GO:0043024">
    <property type="term" value="F:ribosomal small subunit binding"/>
    <property type="evidence" value="ECO:0007669"/>
    <property type="project" value="InterPro"/>
</dbReference>
<gene>
    <name evidence="6" type="primary">LOC108740995</name>
</gene>
<keyword evidence="2" id="KW-0677">Repeat</keyword>
<evidence type="ECO:0000313" key="5">
    <source>
        <dbReference type="Proteomes" id="UP000192223"/>
    </source>
</evidence>
<evidence type="ECO:0000256" key="2">
    <source>
        <dbReference type="ARBA" id="ARBA00022737"/>
    </source>
</evidence>
<dbReference type="RefSeq" id="XP_018331049.1">
    <property type="nucleotide sequence ID" value="XM_018475547.1"/>
</dbReference>
<dbReference type="InParanoid" id="A0A1W4X4P3"/>
<sequence>MTTLWSAVRKSSLNLSHSNVYFTNWFVVRLYSSKINIPKRIQRGPTDILRALESTIERDPTAAHYKYHDDPYLIPRVNYTKRMFAMAQESGRKTAHWIKEQHPELFQHREADPFIQSFAPTIKFTPDSKVAEEDLKHAIEDTHVSDASLIYKLLKKMGAEINNDTQLNLLELLCFYNGDDAMSDEFIEEKWFKQTSKEVREQFKKTWKDGGLAEEVFISIENPPAEAYSAIIQGMAKYYQADRAFELFEEAKGKGHILNTDVYNSIIRISPILKEGYDLRWSFVVDLLNQMSKAKLKPNLGTLNAVLRVLSTMGGGKLVKENVLKTLAEFKNLGVEPSLASWYYVLIAFCKDRGPKSGVLFEILKEIENKEFTARDIYDTYFFVTAMEICRYHLHSKDAAERVHNVLMFKDNYNLIGDSYKESIYYRHYTSILCSQMPIEEFMSIVYSIIVPNIYIPEPSVVKEILDSVEATGSIEFLPKLWQDIVSFDYIRRNIIIETVPAIMANNEPPEGSELHEQFAIIARDIIQRLEALSQDERTKISLSGEMFGNLIRVLLRDNDFNSACTVLQKLMKGQIEVLGVPKIEDLQLFIEHCEKNKAPTKAIDCVQYAADSGHIGYEELASKIIKLFTLDENHLNKLSKIVGPDILHQQESVSC</sequence>
<dbReference type="GO" id="GO:0019843">
    <property type="term" value="F:rRNA binding"/>
    <property type="evidence" value="ECO:0007669"/>
    <property type="project" value="InterPro"/>
</dbReference>
<dbReference type="GO" id="GO:0032543">
    <property type="term" value="P:mitochondrial translation"/>
    <property type="evidence" value="ECO:0007669"/>
    <property type="project" value="InterPro"/>
</dbReference>
<dbReference type="OrthoDB" id="185373at2759"/>
<evidence type="ECO:0000256" key="1">
    <source>
        <dbReference type="ARBA" id="ARBA00004173"/>
    </source>
</evidence>
<reference evidence="6" key="1">
    <citation type="submission" date="2025-08" db="UniProtKB">
        <authorList>
            <consortium name="RefSeq"/>
        </authorList>
    </citation>
    <scope>IDENTIFICATION</scope>
    <source>
        <tissue evidence="6">Entire body</tissue>
    </source>
</reference>
<keyword evidence="5" id="KW-1185">Reference proteome</keyword>
<dbReference type="AlphaFoldDB" id="A0A1W4X4P3"/>
<dbReference type="Proteomes" id="UP000192223">
    <property type="component" value="Unplaced"/>
</dbReference>
<dbReference type="Pfam" id="PF22330">
    <property type="entry name" value="Rib_mS39_PPR"/>
    <property type="match status" value="1"/>
</dbReference>
<accession>A0A1W4X4P3</accession>
<dbReference type="InterPro" id="IPR011990">
    <property type="entry name" value="TPR-like_helical_dom_sf"/>
</dbReference>
<keyword evidence="3" id="KW-0809">Transit peptide</keyword>
<evidence type="ECO:0000256" key="4">
    <source>
        <dbReference type="ARBA" id="ARBA00023128"/>
    </source>
</evidence>
<name>A0A1W4X4P3_AGRPL</name>
<proteinExistence type="predicted"/>
<dbReference type="Gene3D" id="1.25.40.10">
    <property type="entry name" value="Tetratricopeptide repeat domain"/>
    <property type="match status" value="1"/>
</dbReference>
<dbReference type="PANTHER" id="PTHR16276:SF1">
    <property type="entry name" value="SMALL RIBOSOMAL SUBUNIT PROTEIN MS39"/>
    <property type="match status" value="1"/>
</dbReference>
<comment type="subcellular location">
    <subcellularLocation>
        <location evidence="1">Mitochondrion</location>
    </subcellularLocation>
</comment>
<dbReference type="KEGG" id="apln:108740995"/>
<dbReference type="FunCoup" id="A0A1W4X4P3">
    <property type="interactions" value="1861"/>
</dbReference>
<dbReference type="PANTHER" id="PTHR16276">
    <property type="entry name" value="PENTATRICOPEPTIDE REPEAT DOMAIN-CONTAINING PROTEIN 3"/>
    <property type="match status" value="1"/>
</dbReference>
<dbReference type="InterPro" id="IPR037387">
    <property type="entry name" value="PTCD3"/>
</dbReference>
<dbReference type="InterPro" id="IPR055063">
    <property type="entry name" value="Rib_mS39_PPR"/>
</dbReference>
<evidence type="ECO:0000256" key="3">
    <source>
        <dbReference type="ARBA" id="ARBA00022946"/>
    </source>
</evidence>
<protein>
    <submittedName>
        <fullName evidence="6">Protein PTCD3 homolog, mitochondrial</fullName>
    </submittedName>
</protein>
<dbReference type="GeneID" id="108740995"/>
<organism evidence="5 6">
    <name type="scientific">Agrilus planipennis</name>
    <name type="common">Emerald ash borer</name>
    <name type="synonym">Agrilus marcopoli</name>
    <dbReference type="NCBI Taxonomy" id="224129"/>
    <lineage>
        <taxon>Eukaryota</taxon>
        <taxon>Metazoa</taxon>
        <taxon>Ecdysozoa</taxon>
        <taxon>Arthropoda</taxon>
        <taxon>Hexapoda</taxon>
        <taxon>Insecta</taxon>
        <taxon>Pterygota</taxon>
        <taxon>Neoptera</taxon>
        <taxon>Endopterygota</taxon>
        <taxon>Coleoptera</taxon>
        <taxon>Polyphaga</taxon>
        <taxon>Elateriformia</taxon>
        <taxon>Buprestoidea</taxon>
        <taxon>Buprestidae</taxon>
        <taxon>Agrilinae</taxon>
        <taxon>Agrilus</taxon>
    </lineage>
</organism>
<evidence type="ECO:0000313" key="6">
    <source>
        <dbReference type="RefSeq" id="XP_018331049.1"/>
    </source>
</evidence>
<dbReference type="STRING" id="224129.A0A1W4X4P3"/>
<dbReference type="GO" id="GO:0005739">
    <property type="term" value="C:mitochondrion"/>
    <property type="evidence" value="ECO:0007669"/>
    <property type="project" value="UniProtKB-SubCell"/>
</dbReference>
<keyword evidence="4" id="KW-0496">Mitochondrion</keyword>